<dbReference type="PANTHER" id="PTHR43364:SF4">
    <property type="entry name" value="NAD(P)-LINKED OXIDOREDUCTASE SUPERFAMILY PROTEIN"/>
    <property type="match status" value="1"/>
</dbReference>
<protein>
    <submittedName>
        <fullName evidence="3">NADP-dependent aryl-alcohol dehydrogenase</fullName>
    </submittedName>
</protein>
<dbReference type="OrthoDB" id="7181835at2"/>
<dbReference type="eggNOG" id="COG0667">
    <property type="taxonomic scope" value="Bacteria"/>
</dbReference>
<keyword evidence="4" id="KW-1185">Reference proteome</keyword>
<dbReference type="PATRIC" id="fig|1331060.3.peg.4610"/>
<feature type="domain" description="NADP-dependent oxidoreductase" evidence="2">
    <location>
        <begin position="15"/>
        <end position="315"/>
    </location>
</feature>
<dbReference type="Proteomes" id="UP000015531">
    <property type="component" value="Unassembled WGS sequence"/>
</dbReference>
<dbReference type="Pfam" id="PF00248">
    <property type="entry name" value="Aldo_ket_red"/>
    <property type="match status" value="1"/>
</dbReference>
<proteinExistence type="predicted"/>
<dbReference type="InterPro" id="IPR050523">
    <property type="entry name" value="AKR_Detox_Biosynth"/>
</dbReference>
<dbReference type="CDD" id="cd19079">
    <property type="entry name" value="AKR_EcYajO-like"/>
    <property type="match status" value="1"/>
</dbReference>
<dbReference type="InterPro" id="IPR036812">
    <property type="entry name" value="NAD(P)_OxRdtase_dom_sf"/>
</dbReference>
<dbReference type="RefSeq" id="WP_021228213.1">
    <property type="nucleotide sequence ID" value="NZ_ATDP01000107.1"/>
</dbReference>
<dbReference type="PANTHER" id="PTHR43364">
    <property type="entry name" value="NADH-SPECIFIC METHYLGLYOXAL REDUCTASE-RELATED"/>
    <property type="match status" value="1"/>
</dbReference>
<evidence type="ECO:0000256" key="1">
    <source>
        <dbReference type="ARBA" id="ARBA00023002"/>
    </source>
</evidence>
<dbReference type="AlphaFoldDB" id="T0H522"/>
<evidence type="ECO:0000313" key="3">
    <source>
        <dbReference type="EMBL" id="EQB11426.1"/>
    </source>
</evidence>
<keyword evidence="1" id="KW-0560">Oxidoreductase</keyword>
<dbReference type="FunFam" id="3.20.20.100:FF:000004">
    <property type="entry name" value="Oxidoreductase, aldo/keto reductase"/>
    <property type="match status" value="1"/>
</dbReference>
<organism evidence="3 4">
    <name type="scientific">Sphingobium lactosutens DS20</name>
    <dbReference type="NCBI Taxonomy" id="1331060"/>
    <lineage>
        <taxon>Bacteria</taxon>
        <taxon>Pseudomonadati</taxon>
        <taxon>Pseudomonadota</taxon>
        <taxon>Alphaproteobacteria</taxon>
        <taxon>Sphingomonadales</taxon>
        <taxon>Sphingomonadaceae</taxon>
        <taxon>Sphingobium</taxon>
    </lineage>
</organism>
<dbReference type="EMBL" id="ATDP01000107">
    <property type="protein sequence ID" value="EQB11426.1"/>
    <property type="molecule type" value="Genomic_DNA"/>
</dbReference>
<dbReference type="GO" id="GO:0016491">
    <property type="term" value="F:oxidoreductase activity"/>
    <property type="evidence" value="ECO:0007669"/>
    <property type="project" value="UniProtKB-KW"/>
</dbReference>
<dbReference type="GO" id="GO:0005829">
    <property type="term" value="C:cytosol"/>
    <property type="evidence" value="ECO:0007669"/>
    <property type="project" value="UniProtKB-ARBA"/>
</dbReference>
<dbReference type="InterPro" id="IPR020471">
    <property type="entry name" value="AKR"/>
</dbReference>
<dbReference type="PRINTS" id="PR00069">
    <property type="entry name" value="ALDKETRDTASE"/>
</dbReference>
<evidence type="ECO:0000313" key="4">
    <source>
        <dbReference type="Proteomes" id="UP000015531"/>
    </source>
</evidence>
<reference evidence="3 4" key="1">
    <citation type="journal article" date="2013" name="Genome Announc.">
        <title>Draft Genome Sequence of Sphingobium lactosutens Strain DS20T, Isolated from a Hexachlorocyclohexane Dumpsite.</title>
        <authorList>
            <person name="Kumar R."/>
            <person name="Dwivedi V."/>
            <person name="Negi V."/>
            <person name="Khurana J.P."/>
            <person name="Lal R."/>
        </authorList>
    </citation>
    <scope>NUCLEOTIDE SEQUENCE [LARGE SCALE GENOMIC DNA]</scope>
    <source>
        <strain evidence="3 4">DS20</strain>
    </source>
</reference>
<name>T0H522_9SPHN</name>
<gene>
    <name evidence="3" type="ORF">RLDS_23775</name>
</gene>
<comment type="caution">
    <text evidence="3">The sequence shown here is derived from an EMBL/GenBank/DDBJ whole genome shotgun (WGS) entry which is preliminary data.</text>
</comment>
<accession>T0H522</accession>
<sequence>MEYVKLGRSGLSVSRLCLGCMSYGEPGRGFQPWSLGEEESRPFFAQALDAGINFFDTANVYSGGSSEEITGRALRAMARRDEIVVATKAFFPWRNAPNTGFLSRKALMQSIDDSLMRLGMDYVDLYQIHRLDHNTPPEEVMEALHDIVKAGKARYIGASSMEAWRFAKLQHIADLNGWTRFISMQPQYNLLYREEEREMLPQCLDQGVGVIPWSPLARGRLTRDWNEQTNRSQNDAFAQQMYLDAEQQDRAIVDAVAQVAERHGVPRGQVAIAWLLSKPVITAPIIGATKAAHLAEAIASLKVRLSVEDIAMLEAPYLPHAVNGVEPPPHSAPVKLTRVDIAEAQ</sequence>
<evidence type="ECO:0000259" key="2">
    <source>
        <dbReference type="Pfam" id="PF00248"/>
    </source>
</evidence>
<dbReference type="SUPFAM" id="SSF51430">
    <property type="entry name" value="NAD(P)-linked oxidoreductase"/>
    <property type="match status" value="1"/>
</dbReference>
<dbReference type="InterPro" id="IPR023210">
    <property type="entry name" value="NADP_OxRdtase_dom"/>
</dbReference>
<dbReference type="Gene3D" id="3.20.20.100">
    <property type="entry name" value="NADP-dependent oxidoreductase domain"/>
    <property type="match status" value="1"/>
</dbReference>